<evidence type="ECO:0000313" key="1">
    <source>
        <dbReference type="EMBL" id="EPQ55033.1"/>
    </source>
</evidence>
<proteinExistence type="predicted"/>
<dbReference type="eggNOG" id="ENOG502SWBU">
    <property type="taxonomic scope" value="Eukaryota"/>
</dbReference>
<dbReference type="Proteomes" id="UP000030669">
    <property type="component" value="Unassembled WGS sequence"/>
</dbReference>
<dbReference type="GeneID" id="19306122"/>
<evidence type="ECO:0000313" key="2">
    <source>
        <dbReference type="Proteomes" id="UP000030669"/>
    </source>
</evidence>
<dbReference type="HOGENOM" id="CLU_1582345_0_0_1"/>
<accession>S7Q6I8</accession>
<reference evidence="1 2" key="1">
    <citation type="journal article" date="2012" name="Science">
        <title>The Paleozoic origin of enzymatic lignin decomposition reconstructed from 31 fungal genomes.</title>
        <authorList>
            <person name="Floudas D."/>
            <person name="Binder M."/>
            <person name="Riley R."/>
            <person name="Barry K."/>
            <person name="Blanchette R.A."/>
            <person name="Henrissat B."/>
            <person name="Martinez A.T."/>
            <person name="Otillar R."/>
            <person name="Spatafora J.W."/>
            <person name="Yadav J.S."/>
            <person name="Aerts A."/>
            <person name="Benoit I."/>
            <person name="Boyd A."/>
            <person name="Carlson A."/>
            <person name="Copeland A."/>
            <person name="Coutinho P.M."/>
            <person name="de Vries R.P."/>
            <person name="Ferreira P."/>
            <person name="Findley K."/>
            <person name="Foster B."/>
            <person name="Gaskell J."/>
            <person name="Glotzer D."/>
            <person name="Gorecki P."/>
            <person name="Heitman J."/>
            <person name="Hesse C."/>
            <person name="Hori C."/>
            <person name="Igarashi K."/>
            <person name="Jurgens J.A."/>
            <person name="Kallen N."/>
            <person name="Kersten P."/>
            <person name="Kohler A."/>
            <person name="Kuees U."/>
            <person name="Kumar T.K.A."/>
            <person name="Kuo A."/>
            <person name="LaButti K."/>
            <person name="Larrondo L.F."/>
            <person name="Lindquist E."/>
            <person name="Ling A."/>
            <person name="Lombard V."/>
            <person name="Lucas S."/>
            <person name="Lundell T."/>
            <person name="Martin R."/>
            <person name="McLaughlin D.J."/>
            <person name="Morgenstern I."/>
            <person name="Morin E."/>
            <person name="Murat C."/>
            <person name="Nagy L.G."/>
            <person name="Nolan M."/>
            <person name="Ohm R.A."/>
            <person name="Patyshakuliyeva A."/>
            <person name="Rokas A."/>
            <person name="Ruiz-Duenas F.J."/>
            <person name="Sabat G."/>
            <person name="Salamov A."/>
            <person name="Samejima M."/>
            <person name="Schmutz J."/>
            <person name="Slot J.C."/>
            <person name="St John F."/>
            <person name="Stenlid J."/>
            <person name="Sun H."/>
            <person name="Sun S."/>
            <person name="Syed K."/>
            <person name="Tsang A."/>
            <person name="Wiebenga A."/>
            <person name="Young D."/>
            <person name="Pisabarro A."/>
            <person name="Eastwood D.C."/>
            <person name="Martin F."/>
            <person name="Cullen D."/>
            <person name="Grigoriev I.V."/>
            <person name="Hibbett D.S."/>
        </authorList>
    </citation>
    <scope>NUCLEOTIDE SEQUENCE [LARGE SCALE GENOMIC DNA]</scope>
    <source>
        <strain evidence="1 2">ATCC 11539</strain>
    </source>
</reference>
<gene>
    <name evidence="1" type="ORF">GLOTRDRAFT_42353</name>
</gene>
<dbReference type="RefSeq" id="XP_007866135.1">
    <property type="nucleotide sequence ID" value="XM_007867944.1"/>
</dbReference>
<dbReference type="AlphaFoldDB" id="S7Q6I8"/>
<dbReference type="OrthoDB" id="3244206at2759"/>
<sequence length="169" mass="19659">PELIRTQIPSLLDLLAQIEMVRKRAVKTARDALEWNKLYAKAADAEVLLLSEKERAICERIAGRVEEEKTRKIYTEITSRLCELVRECSSLSSTQHIHSLWTGDEEKLAEYMREYFPKLTKQKSNQLFHSDLNEVEQLLLHDVGRRCASFLRDAADWEKGLEDEWVARG</sequence>
<dbReference type="KEGG" id="gtr:GLOTRDRAFT_42353"/>
<organism evidence="1 2">
    <name type="scientific">Gloeophyllum trabeum (strain ATCC 11539 / FP-39264 / Madison 617)</name>
    <name type="common">Brown rot fungus</name>
    <dbReference type="NCBI Taxonomy" id="670483"/>
    <lineage>
        <taxon>Eukaryota</taxon>
        <taxon>Fungi</taxon>
        <taxon>Dikarya</taxon>
        <taxon>Basidiomycota</taxon>
        <taxon>Agaricomycotina</taxon>
        <taxon>Agaricomycetes</taxon>
        <taxon>Gloeophyllales</taxon>
        <taxon>Gloeophyllaceae</taxon>
        <taxon>Gloeophyllum</taxon>
    </lineage>
</organism>
<dbReference type="EMBL" id="KB469302">
    <property type="protein sequence ID" value="EPQ55033.1"/>
    <property type="molecule type" value="Genomic_DNA"/>
</dbReference>
<keyword evidence="2" id="KW-1185">Reference proteome</keyword>
<name>S7Q6I8_GLOTA</name>
<feature type="non-terminal residue" evidence="1">
    <location>
        <position position="1"/>
    </location>
</feature>
<protein>
    <submittedName>
        <fullName evidence="1">Uncharacterized protein</fullName>
    </submittedName>
</protein>